<feature type="region of interest" description="Disordered" evidence="1">
    <location>
        <begin position="530"/>
        <end position="556"/>
    </location>
</feature>
<reference evidence="2" key="1">
    <citation type="submission" date="2023-06" db="EMBL/GenBank/DDBJ databases">
        <title>Genome-scale phylogeny and comparative genomics of the fungal order Sordariales.</title>
        <authorList>
            <consortium name="Lawrence Berkeley National Laboratory"/>
            <person name="Hensen N."/>
            <person name="Bonometti L."/>
            <person name="Westerberg I."/>
            <person name="Brannstrom I.O."/>
            <person name="Guillou S."/>
            <person name="Cros-Aarteil S."/>
            <person name="Calhoun S."/>
            <person name="Haridas S."/>
            <person name="Kuo A."/>
            <person name="Mondo S."/>
            <person name="Pangilinan J."/>
            <person name="Riley R."/>
            <person name="Labutti K."/>
            <person name="Andreopoulos B."/>
            <person name="Lipzen A."/>
            <person name="Chen C."/>
            <person name="Yanf M."/>
            <person name="Daum C."/>
            <person name="Ng V."/>
            <person name="Clum A."/>
            <person name="Steindorff A."/>
            <person name="Ohm R."/>
            <person name="Martin F."/>
            <person name="Silar P."/>
            <person name="Natvig D."/>
            <person name="Lalanne C."/>
            <person name="Gautier V."/>
            <person name="Ament-Velasquez S.L."/>
            <person name="Kruys A."/>
            <person name="Hutchinson M.I."/>
            <person name="Powell A.J."/>
            <person name="Barry K."/>
            <person name="Miller A.N."/>
            <person name="Grigoriev I.V."/>
            <person name="Debuchy R."/>
            <person name="Gladieux P."/>
            <person name="Thoren M.H."/>
            <person name="Johannesson H."/>
        </authorList>
    </citation>
    <scope>NUCLEOTIDE SEQUENCE</scope>
    <source>
        <strain evidence="2">8032-3</strain>
    </source>
</reference>
<gene>
    <name evidence="2" type="ORF">QBC33DRAFT_511253</name>
</gene>
<feature type="compositionally biased region" description="Basic and acidic residues" evidence="1">
    <location>
        <begin position="119"/>
        <end position="132"/>
    </location>
</feature>
<proteinExistence type="predicted"/>
<feature type="region of interest" description="Disordered" evidence="1">
    <location>
        <begin position="305"/>
        <end position="331"/>
    </location>
</feature>
<dbReference type="EMBL" id="MU838998">
    <property type="protein sequence ID" value="KAK1771759.1"/>
    <property type="molecule type" value="Genomic_DNA"/>
</dbReference>
<keyword evidence="3" id="KW-1185">Reference proteome</keyword>
<dbReference type="RefSeq" id="XP_060287972.1">
    <property type="nucleotide sequence ID" value="XM_060425823.1"/>
</dbReference>
<feature type="compositionally biased region" description="Low complexity" evidence="1">
    <location>
        <begin position="539"/>
        <end position="555"/>
    </location>
</feature>
<feature type="region of interest" description="Disordered" evidence="1">
    <location>
        <begin position="354"/>
        <end position="422"/>
    </location>
</feature>
<name>A0AAJ0C7U6_9PEZI</name>
<organism evidence="2 3">
    <name type="scientific">Phialemonium atrogriseum</name>
    <dbReference type="NCBI Taxonomy" id="1093897"/>
    <lineage>
        <taxon>Eukaryota</taxon>
        <taxon>Fungi</taxon>
        <taxon>Dikarya</taxon>
        <taxon>Ascomycota</taxon>
        <taxon>Pezizomycotina</taxon>
        <taxon>Sordariomycetes</taxon>
        <taxon>Sordariomycetidae</taxon>
        <taxon>Cephalothecales</taxon>
        <taxon>Cephalothecaceae</taxon>
        <taxon>Phialemonium</taxon>
    </lineage>
</organism>
<feature type="region of interest" description="Disordered" evidence="1">
    <location>
        <begin position="483"/>
        <end position="517"/>
    </location>
</feature>
<dbReference type="Proteomes" id="UP001244011">
    <property type="component" value="Unassembled WGS sequence"/>
</dbReference>
<evidence type="ECO:0000313" key="2">
    <source>
        <dbReference type="EMBL" id="KAK1771759.1"/>
    </source>
</evidence>
<feature type="compositionally biased region" description="Low complexity" evidence="1">
    <location>
        <begin position="182"/>
        <end position="195"/>
    </location>
</feature>
<feature type="compositionally biased region" description="Low complexity" evidence="1">
    <location>
        <begin position="497"/>
        <end position="517"/>
    </location>
</feature>
<evidence type="ECO:0000256" key="1">
    <source>
        <dbReference type="SAM" id="MobiDB-lite"/>
    </source>
</evidence>
<comment type="caution">
    <text evidence="2">The sequence shown here is derived from an EMBL/GenBank/DDBJ whole genome shotgun (WGS) entry which is preliminary data.</text>
</comment>
<dbReference type="GeneID" id="85309010"/>
<feature type="region of interest" description="Disordered" evidence="1">
    <location>
        <begin position="78"/>
        <end position="204"/>
    </location>
</feature>
<accession>A0AAJ0C7U6</accession>
<sequence>MHSLRNYNASASEHFIGSAQGSLANLYRFSQSLSEDTAPTPRMVHVYSWSAMPSRLASRSIAFNSWNVAGSQAIANSSSAGAPTAANSRATADSPTLTSSTAPDQPKDAVLSRSGQSKDAVRSRLGRSKDTSRPVPVLQQPKAKITCSSPDRPSQPGLEAAGAPPARRIVKIYLKPKDAARSKSSISSGPSSATALEPPSTPQRLRAVQRSKVPVTPEAPVAPKVQVTPEAIVAPMFPVTPKAPVAPKVQVTYSPRLVATAHLRYRSPETHLLYPKHVESPPTSQIELWKALAKLSWDQQIRGRVDATPSPAPRTPETRAPATPSVTADIGSNLLDGSIPMYLLAAGIERKIQGDKTPSSARPPTPSHLHGGVTDYAMTPPRIWWQEDSHPSPSRHRKRYLKDDTTDEYDESRSIASGSTQTWASPVGANAVLQAMKREKEEQDRKILAMAAKIIAEGNAKLKRPIKAGADILAKYLPADTPANDPQVAPPAPIAGSPVQASPVQASPVQASPVQAPSVQVSPVQALPVQASPVPRPSSPDNLSNSDGSDGSFGLPPKAHWIDGQPFWVDSNGICVLAPADFKYLEGKPWVPPTVACRSVPAALCTMAFAPMVPSQAPATGFSHFAFARQVSAESLLSENQPRFLSTSIGKQVLPVPRPQPVSEIQGPFQYGLRLDVARGLVATSGKAGVVTK</sequence>
<evidence type="ECO:0000313" key="3">
    <source>
        <dbReference type="Proteomes" id="UP001244011"/>
    </source>
</evidence>
<feature type="compositionally biased region" description="Polar residues" evidence="1">
    <location>
        <begin position="78"/>
        <end position="103"/>
    </location>
</feature>
<protein>
    <submittedName>
        <fullName evidence="2">Uncharacterized protein</fullName>
    </submittedName>
</protein>
<dbReference type="AlphaFoldDB" id="A0AAJ0C7U6"/>